<dbReference type="Proteomes" id="UP001159427">
    <property type="component" value="Unassembled WGS sequence"/>
</dbReference>
<evidence type="ECO:0000313" key="2">
    <source>
        <dbReference type="Proteomes" id="UP001159427"/>
    </source>
</evidence>
<accession>A0ABN8MRI4</accession>
<proteinExistence type="predicted"/>
<name>A0ABN8MRI4_9CNID</name>
<dbReference type="Gene3D" id="3.30.420.40">
    <property type="match status" value="1"/>
</dbReference>
<dbReference type="PANTHER" id="PTHR14187:SF5">
    <property type="entry name" value="HEAT SHOCK 70 KDA PROTEIN 12A"/>
    <property type="match status" value="1"/>
</dbReference>
<dbReference type="SUPFAM" id="SSF53067">
    <property type="entry name" value="Actin-like ATPase domain"/>
    <property type="match status" value="2"/>
</dbReference>
<keyword evidence="2" id="KW-1185">Reference proteome</keyword>
<evidence type="ECO:0008006" key="3">
    <source>
        <dbReference type="Google" id="ProtNLM"/>
    </source>
</evidence>
<reference evidence="1 2" key="1">
    <citation type="submission" date="2022-05" db="EMBL/GenBank/DDBJ databases">
        <authorList>
            <consortium name="Genoscope - CEA"/>
            <person name="William W."/>
        </authorList>
    </citation>
    <scope>NUCLEOTIDE SEQUENCE [LARGE SCALE GENOMIC DNA]</scope>
</reference>
<protein>
    <recommendedName>
        <fullName evidence="3">Heat shock 70 kDa protein 12A</fullName>
    </recommendedName>
</protein>
<evidence type="ECO:0000313" key="1">
    <source>
        <dbReference type="EMBL" id="CAH3030760.1"/>
    </source>
</evidence>
<sequence length="475" mass="53566">AHDERLNSFKFYVFTAFEDSLLYLPKSTYLAVVAIDFGTTYSGFAFSFIKDQGRDAIFMNMDWVNEQGAQTSKTPTCLLLKPNLSFDSFGYDAIEKYAGLEGDGEEKEYLFFKHFKMALHKDETLDIDTTIRAANGETVKARTVFAHSIRFLKDEAIKVIRQRTGDDNYNTDDIQWVLTVPAIWTPKAKQFMREAAYEAGVVSANNAEQLMIALEPEAAAIFCQEKNLSDFYSESGTRSVDGMLSEPNTNYMVIDIGVDQIKEHVKSLQRKPQLAKVQTMLLVGGFADSAFLQEEIKKEFSRKCTVLIPHHANAVVVQGAVMFGKKPAKITQRVTSTTYGADCTRNFIEGFHPEEKKFLVDGIEKCHDIFNCFVKESQVVKVGERIKKTYNPLRPNRKTLSFGFYIASNPNTQYTTDPGVTKIGSLMVQSPDTWRGKDRDIEVSMYFGGTEITATAWDISSGNRAQTTLDFFCRS</sequence>
<dbReference type="InterPro" id="IPR043129">
    <property type="entry name" value="ATPase_NBD"/>
</dbReference>
<feature type="non-terminal residue" evidence="1">
    <location>
        <position position="1"/>
    </location>
</feature>
<dbReference type="PANTHER" id="PTHR14187">
    <property type="entry name" value="ALPHA KINASE/ELONGATION FACTOR 2 KINASE"/>
    <property type="match status" value="1"/>
</dbReference>
<comment type="caution">
    <text evidence="1">The sequence shown here is derived from an EMBL/GenBank/DDBJ whole genome shotgun (WGS) entry which is preliminary data.</text>
</comment>
<organism evidence="1 2">
    <name type="scientific">Porites evermanni</name>
    <dbReference type="NCBI Taxonomy" id="104178"/>
    <lineage>
        <taxon>Eukaryota</taxon>
        <taxon>Metazoa</taxon>
        <taxon>Cnidaria</taxon>
        <taxon>Anthozoa</taxon>
        <taxon>Hexacorallia</taxon>
        <taxon>Scleractinia</taxon>
        <taxon>Fungiina</taxon>
        <taxon>Poritidae</taxon>
        <taxon>Porites</taxon>
    </lineage>
</organism>
<gene>
    <name evidence="1" type="ORF">PEVE_00038490</name>
</gene>
<dbReference type="EMBL" id="CALNXI010000654">
    <property type="protein sequence ID" value="CAH3030760.1"/>
    <property type="molecule type" value="Genomic_DNA"/>
</dbReference>
<dbReference type="CDD" id="cd10229">
    <property type="entry name" value="ASKHA_NBD_HSP70_HSPA12"/>
    <property type="match status" value="1"/>
</dbReference>